<proteinExistence type="predicted"/>
<gene>
    <name evidence="2" type="ORF">SAMN05660923_02743</name>
</gene>
<dbReference type="InterPro" id="IPR011650">
    <property type="entry name" value="Peptidase_M20_dimer"/>
</dbReference>
<dbReference type="FunFam" id="3.30.70.360:FF:000004">
    <property type="entry name" value="Peptidase M20 domain-containing protein 2"/>
    <property type="match status" value="1"/>
</dbReference>
<feature type="domain" description="Peptidase M20 dimerisation" evidence="1">
    <location>
        <begin position="40"/>
        <end position="129"/>
    </location>
</feature>
<dbReference type="GO" id="GO:0046657">
    <property type="term" value="P:folic acid catabolic process"/>
    <property type="evidence" value="ECO:0007669"/>
    <property type="project" value="TreeGrafter"/>
</dbReference>
<dbReference type="SUPFAM" id="SSF53187">
    <property type="entry name" value="Zn-dependent exopeptidases"/>
    <property type="match status" value="1"/>
</dbReference>
<dbReference type="PANTHER" id="PTHR30575">
    <property type="entry name" value="PEPTIDASE M20"/>
    <property type="match status" value="1"/>
</dbReference>
<dbReference type="EMBL" id="FNNG01000016">
    <property type="protein sequence ID" value="SDX68984.1"/>
    <property type="molecule type" value="Genomic_DNA"/>
</dbReference>
<dbReference type="GO" id="GO:0005737">
    <property type="term" value="C:cytoplasm"/>
    <property type="evidence" value="ECO:0007669"/>
    <property type="project" value="TreeGrafter"/>
</dbReference>
<dbReference type="GO" id="GO:0016805">
    <property type="term" value="F:dipeptidase activity"/>
    <property type="evidence" value="ECO:0007669"/>
    <property type="project" value="TreeGrafter"/>
</dbReference>
<dbReference type="Gene3D" id="3.30.70.360">
    <property type="match status" value="1"/>
</dbReference>
<dbReference type="InterPro" id="IPR052030">
    <property type="entry name" value="Peptidase_M20/M20A_hydrolases"/>
</dbReference>
<evidence type="ECO:0000313" key="2">
    <source>
        <dbReference type="EMBL" id="SDX68984.1"/>
    </source>
</evidence>
<sequence length="314" mass="35293">MGKVKMIKKGAFDGCDIALSWHPMNINTAMREAFLANNSIKFRFHGISAHAAQSPESGRSALDAVELMNVGANYLREHVIQEARIHYTITNAGGAPNIVPKEAESWYYVRAPYRKDVEEITERLIKVAKGAAMMTETEVEYEILGGTYEILPNDVLFELTYRNMLEVDLPAYTDEELKFAKDIQGTLNPKLVEGEIKKFISIEDDEKLFIHREVLEKEKVEKVVMLGSSDSGDVSWIMPMNFFLTATWPLGVPAHSWQATSASGSSLGVKGMLYAAKIFTAVAYDLLNDSSLVEKAKNEFNRRTKNRKYVSPLR</sequence>
<keyword evidence="3" id="KW-1185">Reference proteome</keyword>
<name>A0A1H3DTH6_9FIRM</name>
<dbReference type="Pfam" id="PF07687">
    <property type="entry name" value="M20_dimer"/>
    <property type="match status" value="1"/>
</dbReference>
<organism evidence="2 3">
    <name type="scientific">Tepidimicrobium xylanilyticum</name>
    <dbReference type="NCBI Taxonomy" id="1123352"/>
    <lineage>
        <taxon>Bacteria</taxon>
        <taxon>Bacillati</taxon>
        <taxon>Bacillota</taxon>
        <taxon>Tissierellia</taxon>
        <taxon>Tissierellales</taxon>
        <taxon>Tepidimicrobiaceae</taxon>
        <taxon>Tepidimicrobium</taxon>
    </lineage>
</organism>
<evidence type="ECO:0000259" key="1">
    <source>
        <dbReference type="Pfam" id="PF07687"/>
    </source>
</evidence>
<accession>A0A1H3DTH6</accession>
<dbReference type="GO" id="GO:0071713">
    <property type="term" value="F:para-aminobenzoyl-glutamate hydrolase activity"/>
    <property type="evidence" value="ECO:0007669"/>
    <property type="project" value="TreeGrafter"/>
</dbReference>
<reference evidence="2 3" key="1">
    <citation type="submission" date="2016-10" db="EMBL/GenBank/DDBJ databases">
        <authorList>
            <person name="de Groot N.N."/>
        </authorList>
    </citation>
    <scope>NUCLEOTIDE SEQUENCE [LARGE SCALE GENOMIC DNA]</scope>
    <source>
        <strain evidence="2 3">DSM 23310</strain>
    </source>
</reference>
<dbReference type="PANTHER" id="PTHR30575:SF0">
    <property type="entry name" value="XAA-ARG DIPEPTIDASE"/>
    <property type="match status" value="1"/>
</dbReference>
<dbReference type="InterPro" id="IPR036264">
    <property type="entry name" value="Bact_exopeptidase_dim_dom"/>
</dbReference>
<evidence type="ECO:0000313" key="3">
    <source>
        <dbReference type="Proteomes" id="UP000198828"/>
    </source>
</evidence>
<dbReference type="Proteomes" id="UP000198828">
    <property type="component" value="Unassembled WGS sequence"/>
</dbReference>
<protein>
    <submittedName>
        <fullName evidence="2">Amidohydrolase</fullName>
    </submittedName>
</protein>
<keyword evidence="2" id="KW-0378">Hydrolase</keyword>
<dbReference type="SUPFAM" id="SSF55031">
    <property type="entry name" value="Bacterial exopeptidase dimerisation domain"/>
    <property type="match status" value="1"/>
</dbReference>
<dbReference type="Gene3D" id="3.40.630.10">
    <property type="entry name" value="Zn peptidases"/>
    <property type="match status" value="1"/>
</dbReference>
<dbReference type="AlphaFoldDB" id="A0A1H3DTH6"/>